<proteinExistence type="predicted"/>
<sequence length="84" mass="10018">MTFRKIILPIYPNDMFVIWLDCLNHEHHKKGQRVEDQLDAVNSMSKGAVAKKNLPKEIPICQLKKKEQIIKILFKTKKIRYYLH</sequence>
<protein>
    <submittedName>
        <fullName evidence="1">Uncharacterized protein</fullName>
    </submittedName>
</protein>
<keyword evidence="2" id="KW-1185">Reference proteome</keyword>
<dbReference type="Proteomes" id="UP000276133">
    <property type="component" value="Unassembled WGS sequence"/>
</dbReference>
<dbReference type="EMBL" id="REGN01000320">
    <property type="protein sequence ID" value="RNA42791.1"/>
    <property type="molecule type" value="Genomic_DNA"/>
</dbReference>
<evidence type="ECO:0000313" key="2">
    <source>
        <dbReference type="Proteomes" id="UP000276133"/>
    </source>
</evidence>
<comment type="caution">
    <text evidence="1">The sequence shown here is derived from an EMBL/GenBank/DDBJ whole genome shotgun (WGS) entry which is preliminary data.</text>
</comment>
<gene>
    <name evidence="1" type="ORF">BpHYR1_012477</name>
</gene>
<organism evidence="1 2">
    <name type="scientific">Brachionus plicatilis</name>
    <name type="common">Marine rotifer</name>
    <name type="synonym">Brachionus muelleri</name>
    <dbReference type="NCBI Taxonomy" id="10195"/>
    <lineage>
        <taxon>Eukaryota</taxon>
        <taxon>Metazoa</taxon>
        <taxon>Spiralia</taxon>
        <taxon>Gnathifera</taxon>
        <taxon>Rotifera</taxon>
        <taxon>Eurotatoria</taxon>
        <taxon>Monogononta</taxon>
        <taxon>Pseudotrocha</taxon>
        <taxon>Ploima</taxon>
        <taxon>Brachionidae</taxon>
        <taxon>Brachionus</taxon>
    </lineage>
</organism>
<dbReference type="AlphaFoldDB" id="A0A3M7T467"/>
<reference evidence="1 2" key="1">
    <citation type="journal article" date="2018" name="Sci. Rep.">
        <title>Genomic signatures of local adaptation to the degree of environmental predictability in rotifers.</title>
        <authorList>
            <person name="Franch-Gras L."/>
            <person name="Hahn C."/>
            <person name="Garcia-Roger E.M."/>
            <person name="Carmona M.J."/>
            <person name="Serra M."/>
            <person name="Gomez A."/>
        </authorList>
    </citation>
    <scope>NUCLEOTIDE SEQUENCE [LARGE SCALE GENOMIC DNA]</scope>
    <source>
        <strain evidence="1">HYR1</strain>
    </source>
</reference>
<name>A0A3M7T467_BRAPC</name>
<accession>A0A3M7T467</accession>
<evidence type="ECO:0000313" key="1">
    <source>
        <dbReference type="EMBL" id="RNA42791.1"/>
    </source>
</evidence>